<feature type="coiled-coil region" evidence="1">
    <location>
        <begin position="326"/>
        <end position="360"/>
    </location>
</feature>
<sequence length="525" mass="59773">MQELIEQVIDYLKGIWLKRRYIIVSTWLICPLAWVFISQMNNVYESEARVYADTQSILRPLLKGMTVETNPDYQVSLMVKTLLSRPNLERITRMTDLDIQVNTPEEYEKLIDDLKKDIEINKSARENIFTIQYSHMNPEMAKNVVQSALTVFIENTLGENRNESDTAEKFLDAQIKEYENRLLADEAKLTEFKQKYSDVLPNQYGGYYDKLNVAKEQLKSIELVLSETETQLKNALTQLGQSQAEGKKSNSIVDSNSVATSYDERIDELESMLDGLLLKYTDRHPDVVEVKNRLDHLVKQRDKEIAEYVEARDGAGTMQLSQNPVIQSLQIQINQLENQVASLKVRRDNYAENVKELENKIHILPEIEAELTGLNRGYEITKAQYEEFLTRKETAQLAKQADETTSKINFRVIDPPRAPTKPSGPPRILFLIASTILAVGVGVGLSLVFSQINPVVTSRNQVTRETGIPVFGVVSATENLGLQKWHKKKTLIFIASNTILFLLLVGFIAYAMFPEQIKAPLRGLL</sequence>
<accession>A0A919BM59</accession>
<dbReference type="AlphaFoldDB" id="A0A919BM59"/>
<feature type="transmembrane region" description="Helical" evidence="2">
    <location>
        <begin position="21"/>
        <end position="37"/>
    </location>
</feature>
<organism evidence="3 4">
    <name type="scientific">Thalassotalea marina</name>
    <dbReference type="NCBI Taxonomy" id="1673741"/>
    <lineage>
        <taxon>Bacteria</taxon>
        <taxon>Pseudomonadati</taxon>
        <taxon>Pseudomonadota</taxon>
        <taxon>Gammaproteobacteria</taxon>
        <taxon>Alteromonadales</taxon>
        <taxon>Colwelliaceae</taxon>
        <taxon>Thalassotalea</taxon>
    </lineage>
</organism>
<dbReference type="InterPro" id="IPR014345">
    <property type="entry name" value="XrtA_polysacc_chain"/>
</dbReference>
<name>A0A919BM59_9GAMM</name>
<dbReference type="GO" id="GO:0005886">
    <property type="term" value="C:plasma membrane"/>
    <property type="evidence" value="ECO:0007669"/>
    <property type="project" value="TreeGrafter"/>
</dbReference>
<dbReference type="PANTHER" id="PTHR32309">
    <property type="entry name" value="TYROSINE-PROTEIN KINASE"/>
    <property type="match status" value="1"/>
</dbReference>
<keyword evidence="2" id="KW-0472">Membrane</keyword>
<gene>
    <name evidence="3" type="ORF">GCM10017161_29800</name>
</gene>
<dbReference type="InterPro" id="IPR050445">
    <property type="entry name" value="Bact_polysacc_biosynth/exp"/>
</dbReference>
<keyword evidence="4" id="KW-1185">Reference proteome</keyword>
<dbReference type="GO" id="GO:0004713">
    <property type="term" value="F:protein tyrosine kinase activity"/>
    <property type="evidence" value="ECO:0007669"/>
    <property type="project" value="TreeGrafter"/>
</dbReference>
<feature type="coiled-coil region" evidence="1">
    <location>
        <begin position="175"/>
        <end position="245"/>
    </location>
</feature>
<dbReference type="NCBIfam" id="TIGR03007">
    <property type="entry name" value="pepcterm_ChnLen"/>
    <property type="match status" value="1"/>
</dbReference>
<reference evidence="3" key="1">
    <citation type="journal article" date="2014" name="Int. J. Syst. Evol. Microbiol.">
        <title>Complete genome sequence of Corynebacterium casei LMG S-19264T (=DSM 44701T), isolated from a smear-ripened cheese.</title>
        <authorList>
            <consortium name="US DOE Joint Genome Institute (JGI-PGF)"/>
            <person name="Walter F."/>
            <person name="Albersmeier A."/>
            <person name="Kalinowski J."/>
            <person name="Ruckert C."/>
        </authorList>
    </citation>
    <scope>NUCLEOTIDE SEQUENCE</scope>
    <source>
        <strain evidence="3">KCTC 42731</strain>
    </source>
</reference>
<evidence type="ECO:0000256" key="2">
    <source>
        <dbReference type="SAM" id="Phobius"/>
    </source>
</evidence>
<evidence type="ECO:0000313" key="3">
    <source>
        <dbReference type="EMBL" id="GHF99406.1"/>
    </source>
</evidence>
<keyword evidence="2" id="KW-0812">Transmembrane</keyword>
<reference evidence="3" key="2">
    <citation type="submission" date="2020-09" db="EMBL/GenBank/DDBJ databases">
        <authorList>
            <person name="Sun Q."/>
            <person name="Kim S."/>
        </authorList>
    </citation>
    <scope>NUCLEOTIDE SEQUENCE</scope>
    <source>
        <strain evidence="3">KCTC 42731</strain>
    </source>
</reference>
<dbReference type="EMBL" id="BNCK01000007">
    <property type="protein sequence ID" value="GHF99406.1"/>
    <property type="molecule type" value="Genomic_DNA"/>
</dbReference>
<dbReference type="Proteomes" id="UP000623842">
    <property type="component" value="Unassembled WGS sequence"/>
</dbReference>
<keyword evidence="2" id="KW-1133">Transmembrane helix</keyword>
<comment type="caution">
    <text evidence="3">The sequence shown here is derived from an EMBL/GenBank/DDBJ whole genome shotgun (WGS) entry which is preliminary data.</text>
</comment>
<feature type="transmembrane region" description="Helical" evidence="2">
    <location>
        <begin position="428"/>
        <end position="449"/>
    </location>
</feature>
<dbReference type="PANTHER" id="PTHR32309:SF13">
    <property type="entry name" value="FERRIC ENTEROBACTIN TRANSPORT PROTEIN FEPE"/>
    <property type="match status" value="1"/>
</dbReference>
<protein>
    <submittedName>
        <fullName evidence="3">Chain-length determining protein</fullName>
    </submittedName>
</protein>
<feature type="transmembrane region" description="Helical" evidence="2">
    <location>
        <begin position="491"/>
        <end position="513"/>
    </location>
</feature>
<keyword evidence="1" id="KW-0175">Coiled coil</keyword>
<evidence type="ECO:0000256" key="1">
    <source>
        <dbReference type="SAM" id="Coils"/>
    </source>
</evidence>
<dbReference type="RefSeq" id="WP_189772178.1">
    <property type="nucleotide sequence ID" value="NZ_BNCK01000007.1"/>
</dbReference>
<evidence type="ECO:0000313" key="4">
    <source>
        <dbReference type="Proteomes" id="UP000623842"/>
    </source>
</evidence>
<proteinExistence type="predicted"/>